<dbReference type="InterPro" id="IPR040442">
    <property type="entry name" value="Pyrv_kinase-like_dom_sf"/>
</dbReference>
<gene>
    <name evidence="5" type="ORF">HNR53_001453</name>
</gene>
<dbReference type="PANTHER" id="PTHR30502">
    <property type="entry name" value="2-KETO-3-DEOXY-L-RHAMNONATE ALDOLASE"/>
    <property type="match status" value="1"/>
</dbReference>
<feature type="domain" description="HpcH/HpaI aldolase/citrate lyase" evidence="4">
    <location>
        <begin position="18"/>
        <end position="242"/>
    </location>
</feature>
<keyword evidence="6" id="KW-1185">Reference proteome</keyword>
<dbReference type="GO" id="GO:0016832">
    <property type="term" value="F:aldehyde-lyase activity"/>
    <property type="evidence" value="ECO:0007669"/>
    <property type="project" value="TreeGrafter"/>
</dbReference>
<keyword evidence="3" id="KW-0456">Lyase</keyword>
<dbReference type="EMBL" id="JACHGK010000003">
    <property type="protein sequence ID" value="MBB6444844.1"/>
    <property type="molecule type" value="Genomic_DNA"/>
</dbReference>
<keyword evidence="2" id="KW-0479">Metal-binding</keyword>
<dbReference type="Proteomes" id="UP000531594">
    <property type="component" value="Unassembled WGS sequence"/>
</dbReference>
<evidence type="ECO:0000256" key="1">
    <source>
        <dbReference type="ARBA" id="ARBA00005568"/>
    </source>
</evidence>
<comment type="caution">
    <text evidence="5">The sequence shown here is derived from an EMBL/GenBank/DDBJ whole genome shotgun (WGS) entry which is preliminary data.</text>
</comment>
<dbReference type="GO" id="GO:0005737">
    <property type="term" value="C:cytoplasm"/>
    <property type="evidence" value="ECO:0007669"/>
    <property type="project" value="TreeGrafter"/>
</dbReference>
<name>A0A7X0HQ38_9BACI</name>
<dbReference type="PANTHER" id="PTHR30502:SF0">
    <property type="entry name" value="PHOSPHOENOLPYRUVATE CARBOXYLASE FAMILY PROTEIN"/>
    <property type="match status" value="1"/>
</dbReference>
<evidence type="ECO:0000256" key="2">
    <source>
        <dbReference type="ARBA" id="ARBA00022723"/>
    </source>
</evidence>
<dbReference type="GO" id="GO:0046872">
    <property type="term" value="F:metal ion binding"/>
    <property type="evidence" value="ECO:0007669"/>
    <property type="project" value="UniProtKB-KW"/>
</dbReference>
<dbReference type="SUPFAM" id="SSF51621">
    <property type="entry name" value="Phosphoenolpyruvate/pyruvate domain"/>
    <property type="match status" value="1"/>
</dbReference>
<evidence type="ECO:0000313" key="6">
    <source>
        <dbReference type="Proteomes" id="UP000531594"/>
    </source>
</evidence>
<dbReference type="InterPro" id="IPR015813">
    <property type="entry name" value="Pyrv/PenolPyrv_kinase-like_dom"/>
</dbReference>
<dbReference type="InterPro" id="IPR050251">
    <property type="entry name" value="HpcH-HpaI_aldolase"/>
</dbReference>
<dbReference type="Pfam" id="PF03328">
    <property type="entry name" value="HpcH_HpaI"/>
    <property type="match status" value="1"/>
</dbReference>
<dbReference type="AlphaFoldDB" id="A0A7X0HQ38"/>
<dbReference type="InterPro" id="IPR005000">
    <property type="entry name" value="Aldolase/citrate-lyase_domain"/>
</dbReference>
<evidence type="ECO:0000313" key="5">
    <source>
        <dbReference type="EMBL" id="MBB6444844.1"/>
    </source>
</evidence>
<sequence>MRKNTLKEKLKQKQRVFGTWIMTNSLDNAEILGHTGADFIMIDAEHGSMDIETAGRMVSVIRGTQATPLIRVAGNEKSLVKRGLDTGAEGVMIPMINTKEEAENAVSYAKYPPAGIRGTGAGRAVLFGAAAEGYKDYYAEANNEVLVIVQIEHYEAVENIDEILSVPGIDIAFVGPYDLCASMGLPGQPNHPDVQESCRKVIAACEKHQVTPAIMTWSGAIEQHVEMGFHFLLGGMDGAILYNGVKQLIHEFKGFTE</sequence>
<proteinExistence type="inferred from homology"/>
<evidence type="ECO:0000256" key="3">
    <source>
        <dbReference type="ARBA" id="ARBA00023239"/>
    </source>
</evidence>
<accession>A0A7X0HQ38</accession>
<dbReference type="RefSeq" id="WP_184524266.1">
    <property type="nucleotide sequence ID" value="NZ_JACHGK010000003.1"/>
</dbReference>
<protein>
    <submittedName>
        <fullName evidence="5">2-keto-3-deoxy-L-rhamnonate aldolase RhmA</fullName>
    </submittedName>
</protein>
<reference evidence="5 6" key="1">
    <citation type="submission" date="2020-08" db="EMBL/GenBank/DDBJ databases">
        <title>Genomic Encyclopedia of Type Strains, Phase IV (KMG-IV): sequencing the most valuable type-strain genomes for metagenomic binning, comparative biology and taxonomic classification.</title>
        <authorList>
            <person name="Goeker M."/>
        </authorList>
    </citation>
    <scope>NUCLEOTIDE SEQUENCE [LARGE SCALE GENOMIC DNA]</scope>
    <source>
        <strain evidence="5 6">DSM 5391</strain>
    </source>
</reference>
<evidence type="ECO:0000259" key="4">
    <source>
        <dbReference type="Pfam" id="PF03328"/>
    </source>
</evidence>
<organism evidence="5 6">
    <name type="scientific">Bacillus benzoevorans</name>
    <dbReference type="NCBI Taxonomy" id="1456"/>
    <lineage>
        <taxon>Bacteria</taxon>
        <taxon>Bacillati</taxon>
        <taxon>Bacillota</taxon>
        <taxon>Bacilli</taxon>
        <taxon>Bacillales</taxon>
        <taxon>Bacillaceae</taxon>
        <taxon>Bacillus</taxon>
    </lineage>
</organism>
<dbReference type="Gene3D" id="3.20.20.60">
    <property type="entry name" value="Phosphoenolpyruvate-binding domains"/>
    <property type="match status" value="1"/>
</dbReference>
<comment type="similarity">
    <text evidence="1">Belongs to the HpcH/HpaI aldolase family.</text>
</comment>